<dbReference type="Gramene" id="KGN53741">
    <property type="protein sequence ID" value="KGN53741"/>
    <property type="gene ID" value="Csa_4G114220"/>
</dbReference>
<dbReference type="Proteomes" id="UP000029981">
    <property type="component" value="Chromosome 4"/>
</dbReference>
<organism evidence="2 3">
    <name type="scientific">Cucumis sativus</name>
    <name type="common">Cucumber</name>
    <dbReference type="NCBI Taxonomy" id="3659"/>
    <lineage>
        <taxon>Eukaryota</taxon>
        <taxon>Viridiplantae</taxon>
        <taxon>Streptophyta</taxon>
        <taxon>Embryophyta</taxon>
        <taxon>Tracheophyta</taxon>
        <taxon>Spermatophyta</taxon>
        <taxon>Magnoliopsida</taxon>
        <taxon>eudicotyledons</taxon>
        <taxon>Gunneridae</taxon>
        <taxon>Pentapetalae</taxon>
        <taxon>rosids</taxon>
        <taxon>fabids</taxon>
        <taxon>Cucurbitales</taxon>
        <taxon>Cucurbitaceae</taxon>
        <taxon>Benincaseae</taxon>
        <taxon>Cucumis</taxon>
    </lineage>
</organism>
<evidence type="ECO:0000313" key="2">
    <source>
        <dbReference type="EMBL" id="KGN53741.1"/>
    </source>
</evidence>
<name>A0A0A0L0S3_CUCSA</name>
<feature type="region of interest" description="Disordered" evidence="1">
    <location>
        <begin position="50"/>
        <end position="80"/>
    </location>
</feature>
<keyword evidence="3" id="KW-1185">Reference proteome</keyword>
<accession>A0A0A0L0S3</accession>
<evidence type="ECO:0000313" key="3">
    <source>
        <dbReference type="Proteomes" id="UP000029981"/>
    </source>
</evidence>
<protein>
    <submittedName>
        <fullName evidence="2">Uncharacterized protein</fullName>
    </submittedName>
</protein>
<reference evidence="2 3" key="1">
    <citation type="journal article" date="2009" name="Nat. Genet.">
        <title>The genome of the cucumber, Cucumis sativus L.</title>
        <authorList>
            <person name="Huang S."/>
            <person name="Li R."/>
            <person name="Zhang Z."/>
            <person name="Li L."/>
            <person name="Gu X."/>
            <person name="Fan W."/>
            <person name="Lucas W.J."/>
            <person name="Wang X."/>
            <person name="Xie B."/>
            <person name="Ni P."/>
            <person name="Ren Y."/>
            <person name="Zhu H."/>
            <person name="Li J."/>
            <person name="Lin K."/>
            <person name="Jin W."/>
            <person name="Fei Z."/>
            <person name="Li G."/>
            <person name="Staub J."/>
            <person name="Kilian A."/>
            <person name="van der Vossen E.A."/>
            <person name="Wu Y."/>
            <person name="Guo J."/>
            <person name="He J."/>
            <person name="Jia Z."/>
            <person name="Ren Y."/>
            <person name="Tian G."/>
            <person name="Lu Y."/>
            <person name="Ruan J."/>
            <person name="Qian W."/>
            <person name="Wang M."/>
            <person name="Huang Q."/>
            <person name="Li B."/>
            <person name="Xuan Z."/>
            <person name="Cao J."/>
            <person name="Asan"/>
            <person name="Wu Z."/>
            <person name="Zhang J."/>
            <person name="Cai Q."/>
            <person name="Bai Y."/>
            <person name="Zhao B."/>
            <person name="Han Y."/>
            <person name="Li Y."/>
            <person name="Li X."/>
            <person name="Wang S."/>
            <person name="Shi Q."/>
            <person name="Liu S."/>
            <person name="Cho W.K."/>
            <person name="Kim J.Y."/>
            <person name="Xu Y."/>
            <person name="Heller-Uszynska K."/>
            <person name="Miao H."/>
            <person name="Cheng Z."/>
            <person name="Zhang S."/>
            <person name="Wu J."/>
            <person name="Yang Y."/>
            <person name="Kang H."/>
            <person name="Li M."/>
            <person name="Liang H."/>
            <person name="Ren X."/>
            <person name="Shi Z."/>
            <person name="Wen M."/>
            <person name="Jian M."/>
            <person name="Yang H."/>
            <person name="Zhang G."/>
            <person name="Yang Z."/>
            <person name="Chen R."/>
            <person name="Liu S."/>
            <person name="Li J."/>
            <person name="Ma L."/>
            <person name="Liu H."/>
            <person name="Zhou Y."/>
            <person name="Zhao J."/>
            <person name="Fang X."/>
            <person name="Li G."/>
            <person name="Fang L."/>
            <person name="Li Y."/>
            <person name="Liu D."/>
            <person name="Zheng H."/>
            <person name="Zhang Y."/>
            <person name="Qin N."/>
            <person name="Li Z."/>
            <person name="Yang G."/>
            <person name="Yang S."/>
            <person name="Bolund L."/>
            <person name="Kristiansen K."/>
            <person name="Zheng H."/>
            <person name="Li S."/>
            <person name="Zhang X."/>
            <person name="Yang H."/>
            <person name="Wang J."/>
            <person name="Sun R."/>
            <person name="Zhang B."/>
            <person name="Jiang S."/>
            <person name="Wang J."/>
            <person name="Du Y."/>
            <person name="Li S."/>
        </authorList>
    </citation>
    <scope>NUCLEOTIDE SEQUENCE [LARGE SCALE GENOMIC DNA]</scope>
    <source>
        <strain evidence="3">cv. 9930</strain>
    </source>
</reference>
<reference evidence="2 3" key="4">
    <citation type="journal article" date="2011" name="BMC Genomics">
        <title>RNA-Seq improves annotation of protein-coding genes in the cucumber genome.</title>
        <authorList>
            <person name="Li Z."/>
            <person name="Zhang Z."/>
            <person name="Yan P."/>
            <person name="Huang S."/>
            <person name="Fei Z."/>
            <person name="Lin K."/>
        </authorList>
    </citation>
    <scope>NUCLEOTIDE SEQUENCE [LARGE SCALE GENOMIC DNA]</scope>
    <source>
        <strain evidence="3">cv. 9930</strain>
    </source>
</reference>
<reference evidence="2 3" key="2">
    <citation type="journal article" date="2009" name="PLoS ONE">
        <title>An integrated genetic and cytogenetic map of the cucumber genome.</title>
        <authorList>
            <person name="Ren Y."/>
            <person name="Zhang Z."/>
            <person name="Liu J."/>
            <person name="Staub J.E."/>
            <person name="Han Y."/>
            <person name="Cheng Z."/>
            <person name="Li X."/>
            <person name="Lu J."/>
            <person name="Miao H."/>
            <person name="Kang H."/>
            <person name="Xie B."/>
            <person name="Gu X."/>
            <person name="Wang X."/>
            <person name="Du Y."/>
            <person name="Jin W."/>
            <person name="Huang S."/>
        </authorList>
    </citation>
    <scope>NUCLEOTIDE SEQUENCE [LARGE SCALE GENOMIC DNA]</scope>
    <source>
        <strain evidence="3">cv. 9930</strain>
    </source>
</reference>
<evidence type="ECO:0000256" key="1">
    <source>
        <dbReference type="SAM" id="MobiDB-lite"/>
    </source>
</evidence>
<dbReference type="AlphaFoldDB" id="A0A0A0L0S3"/>
<reference evidence="2 3" key="3">
    <citation type="journal article" date="2010" name="BMC Genomics">
        <title>Transcriptome sequencing and comparative analysis of cucumber flowers with different sex types.</title>
        <authorList>
            <person name="Guo S."/>
            <person name="Zheng Y."/>
            <person name="Joung J.G."/>
            <person name="Liu S."/>
            <person name="Zhang Z."/>
            <person name="Crasta O.R."/>
            <person name="Sobral B.W."/>
            <person name="Xu Y."/>
            <person name="Huang S."/>
            <person name="Fei Z."/>
        </authorList>
    </citation>
    <scope>NUCLEOTIDE SEQUENCE [LARGE SCALE GENOMIC DNA]</scope>
    <source>
        <strain evidence="3">cv. 9930</strain>
    </source>
</reference>
<gene>
    <name evidence="2" type="ORF">Csa_4G114220</name>
</gene>
<dbReference type="EMBL" id="CM002925">
    <property type="protein sequence ID" value="KGN53741.1"/>
    <property type="molecule type" value="Genomic_DNA"/>
</dbReference>
<proteinExistence type="predicted"/>
<sequence>MNQKAKNDGEISEARRIEAQGGAIVRLTQVINDLTDRLDRMNVALRNRHQGEVLNEGVENEKDEDNETLLARQNPTERRV</sequence>